<reference evidence="8" key="1">
    <citation type="journal article" date="2014" name="Front. Microbiol.">
        <title>High frequency of phylogenetically diverse reductive dehalogenase-homologous genes in deep subseafloor sedimentary metagenomes.</title>
        <authorList>
            <person name="Kawai M."/>
            <person name="Futagami T."/>
            <person name="Toyoda A."/>
            <person name="Takaki Y."/>
            <person name="Nishi S."/>
            <person name="Hori S."/>
            <person name="Arai W."/>
            <person name="Tsubouchi T."/>
            <person name="Morono Y."/>
            <person name="Uchiyama I."/>
            <person name="Ito T."/>
            <person name="Fujiyama A."/>
            <person name="Inagaki F."/>
            <person name="Takami H."/>
        </authorList>
    </citation>
    <scope>NUCLEOTIDE SEQUENCE</scope>
    <source>
        <strain evidence="8">Expedition CK06-06</strain>
    </source>
</reference>
<evidence type="ECO:0000256" key="2">
    <source>
        <dbReference type="ARBA" id="ARBA00022553"/>
    </source>
</evidence>
<dbReference type="PANTHER" id="PTHR43771">
    <property type="entry name" value="PHOSPHOMANNOMUTASE"/>
    <property type="match status" value="1"/>
</dbReference>
<dbReference type="Pfam" id="PF00408">
    <property type="entry name" value="PGM_PMM_IV"/>
    <property type="match status" value="1"/>
</dbReference>
<dbReference type="InterPro" id="IPR036900">
    <property type="entry name" value="A-D-PHexomutase_C_sf"/>
</dbReference>
<comment type="caution">
    <text evidence="8">The sequence shown here is derived from an EMBL/GenBank/DDBJ whole genome shotgun (WGS) entry which is preliminary data.</text>
</comment>
<dbReference type="SUPFAM" id="SSF55957">
    <property type="entry name" value="Phosphoglucomutase, C-terminal domain"/>
    <property type="match status" value="1"/>
</dbReference>
<keyword evidence="4" id="KW-0460">Magnesium</keyword>
<keyword evidence="2" id="KW-0597">Phosphoprotein</keyword>
<accession>X1TCE7</accession>
<evidence type="ECO:0000313" key="8">
    <source>
        <dbReference type="EMBL" id="GAJ02968.1"/>
    </source>
</evidence>
<dbReference type="InterPro" id="IPR016055">
    <property type="entry name" value="A-D-PHexomutase_a/b/a-I/II/III"/>
</dbReference>
<dbReference type="AlphaFoldDB" id="X1TCE7"/>
<dbReference type="GO" id="GO:0016868">
    <property type="term" value="F:intramolecular phosphotransferase activity"/>
    <property type="evidence" value="ECO:0007669"/>
    <property type="project" value="InterPro"/>
</dbReference>
<keyword evidence="3" id="KW-0479">Metal-binding</keyword>
<dbReference type="Pfam" id="PF02880">
    <property type="entry name" value="PGM_PMM_III"/>
    <property type="match status" value="1"/>
</dbReference>
<feature type="domain" description="Alpha-D-phosphohexomutase alpha/beta/alpha" evidence="7">
    <location>
        <begin position="12"/>
        <end position="122"/>
    </location>
</feature>
<evidence type="ECO:0000256" key="5">
    <source>
        <dbReference type="ARBA" id="ARBA00023235"/>
    </source>
</evidence>
<comment type="cofactor">
    <cofactor evidence="1">
        <name>Mg(2+)</name>
        <dbReference type="ChEBI" id="CHEBI:18420"/>
    </cofactor>
</comment>
<name>X1TCE7_9ZZZZ</name>
<evidence type="ECO:0000256" key="3">
    <source>
        <dbReference type="ARBA" id="ARBA00022723"/>
    </source>
</evidence>
<dbReference type="InterPro" id="IPR005846">
    <property type="entry name" value="A-D-PHexomutase_a/b/a-III"/>
</dbReference>
<keyword evidence="5" id="KW-0413">Isomerase</keyword>
<sequence length="206" mass="23302">IGVIDENGEIIWGDVLLAIYADKILKKTPGAKIIFEVKCSKGLIQRIEALGGIPLMYKTGHSLIKAKMKAEHSPLAGEMSGHIFFADRYYGFDDAIYAGLRLLEILSEGVTLSSLAEKVPKYFATPEIRIETTDEKKFEIVENLKKYFKKSYKVIDIDGVRVDFADGWGLIRPSNTQPVLVLRFEAKTKQRLEEIRDLFFDKLGEL</sequence>
<dbReference type="Gene3D" id="3.40.120.10">
    <property type="entry name" value="Alpha-D-Glucose-1,6-Bisphosphate, subunit A, domain 3"/>
    <property type="match status" value="1"/>
</dbReference>
<feature type="non-terminal residue" evidence="8">
    <location>
        <position position="1"/>
    </location>
</feature>
<evidence type="ECO:0000259" key="7">
    <source>
        <dbReference type="Pfam" id="PF02880"/>
    </source>
</evidence>
<gene>
    <name evidence="8" type="ORF">S12H4_53406</name>
</gene>
<protein>
    <recommendedName>
        <fullName evidence="9">Phosphomannomutase</fullName>
    </recommendedName>
</protein>
<dbReference type="Gene3D" id="3.30.310.50">
    <property type="entry name" value="Alpha-D-phosphohexomutase, C-terminal domain"/>
    <property type="match status" value="1"/>
</dbReference>
<organism evidence="8">
    <name type="scientific">marine sediment metagenome</name>
    <dbReference type="NCBI Taxonomy" id="412755"/>
    <lineage>
        <taxon>unclassified sequences</taxon>
        <taxon>metagenomes</taxon>
        <taxon>ecological metagenomes</taxon>
    </lineage>
</organism>
<evidence type="ECO:0008006" key="9">
    <source>
        <dbReference type="Google" id="ProtNLM"/>
    </source>
</evidence>
<dbReference type="PANTHER" id="PTHR43771:SF2">
    <property type="entry name" value="PHOSPHOMANNOMUTASE_PHOSPHOGLUCOMUTASE"/>
    <property type="match status" value="1"/>
</dbReference>
<dbReference type="EMBL" id="BARW01033992">
    <property type="protein sequence ID" value="GAJ02968.1"/>
    <property type="molecule type" value="Genomic_DNA"/>
</dbReference>
<proteinExistence type="predicted"/>
<evidence type="ECO:0000256" key="1">
    <source>
        <dbReference type="ARBA" id="ARBA00001946"/>
    </source>
</evidence>
<evidence type="ECO:0000259" key="6">
    <source>
        <dbReference type="Pfam" id="PF00408"/>
    </source>
</evidence>
<feature type="domain" description="Alpha-D-phosphohexomutase C-terminal" evidence="6">
    <location>
        <begin position="127"/>
        <end position="201"/>
    </location>
</feature>
<dbReference type="GO" id="GO:0005975">
    <property type="term" value="P:carbohydrate metabolic process"/>
    <property type="evidence" value="ECO:0007669"/>
    <property type="project" value="InterPro"/>
</dbReference>
<dbReference type="GO" id="GO:0046872">
    <property type="term" value="F:metal ion binding"/>
    <property type="evidence" value="ECO:0007669"/>
    <property type="project" value="UniProtKB-KW"/>
</dbReference>
<dbReference type="InterPro" id="IPR005843">
    <property type="entry name" value="A-D-PHexomutase_C"/>
</dbReference>
<dbReference type="SUPFAM" id="SSF53738">
    <property type="entry name" value="Phosphoglucomutase, first 3 domains"/>
    <property type="match status" value="1"/>
</dbReference>
<evidence type="ECO:0000256" key="4">
    <source>
        <dbReference type="ARBA" id="ARBA00022842"/>
    </source>
</evidence>